<evidence type="ECO:0000313" key="7">
    <source>
        <dbReference type="Proteomes" id="UP001162834"/>
    </source>
</evidence>
<feature type="region of interest" description="Disordered" evidence="4">
    <location>
        <begin position="132"/>
        <end position="158"/>
    </location>
</feature>
<evidence type="ECO:0000256" key="3">
    <source>
        <dbReference type="ARBA" id="ARBA00023172"/>
    </source>
</evidence>
<dbReference type="InterPro" id="IPR050090">
    <property type="entry name" value="Tyrosine_recombinase_XerCD"/>
</dbReference>
<dbReference type="GO" id="GO:0003677">
    <property type="term" value="F:DNA binding"/>
    <property type="evidence" value="ECO:0007669"/>
    <property type="project" value="UniProtKB-KW"/>
</dbReference>
<dbReference type="KEGG" id="sbae:DSM104329_00633"/>
<organism evidence="6 7">
    <name type="scientific">Capillimicrobium parvum</name>
    <dbReference type="NCBI Taxonomy" id="2884022"/>
    <lineage>
        <taxon>Bacteria</taxon>
        <taxon>Bacillati</taxon>
        <taxon>Actinomycetota</taxon>
        <taxon>Thermoleophilia</taxon>
        <taxon>Solirubrobacterales</taxon>
        <taxon>Capillimicrobiaceae</taxon>
        <taxon>Capillimicrobium</taxon>
    </lineage>
</organism>
<dbReference type="Gene3D" id="1.10.150.130">
    <property type="match status" value="1"/>
</dbReference>
<feature type="domain" description="Tyr recombinase" evidence="5">
    <location>
        <begin position="45"/>
        <end position="275"/>
    </location>
</feature>
<evidence type="ECO:0000256" key="1">
    <source>
        <dbReference type="ARBA" id="ARBA00008857"/>
    </source>
</evidence>
<dbReference type="PANTHER" id="PTHR30349">
    <property type="entry name" value="PHAGE INTEGRASE-RELATED"/>
    <property type="match status" value="1"/>
</dbReference>
<dbReference type="GO" id="GO:0006310">
    <property type="term" value="P:DNA recombination"/>
    <property type="evidence" value="ECO:0007669"/>
    <property type="project" value="UniProtKB-KW"/>
</dbReference>
<dbReference type="SUPFAM" id="SSF56349">
    <property type="entry name" value="DNA breaking-rejoining enzymes"/>
    <property type="match status" value="1"/>
</dbReference>
<protein>
    <recommendedName>
        <fullName evidence="5">Tyr recombinase domain-containing protein</fullName>
    </recommendedName>
</protein>
<gene>
    <name evidence="6" type="ORF">DSM104329_00633</name>
</gene>
<dbReference type="InterPro" id="IPR010998">
    <property type="entry name" value="Integrase_recombinase_N"/>
</dbReference>
<evidence type="ECO:0000256" key="2">
    <source>
        <dbReference type="ARBA" id="ARBA00023125"/>
    </source>
</evidence>
<dbReference type="InterPro" id="IPR002104">
    <property type="entry name" value="Integrase_catalytic"/>
</dbReference>
<keyword evidence="7" id="KW-1185">Reference proteome</keyword>
<dbReference type="InterPro" id="IPR011010">
    <property type="entry name" value="DNA_brk_join_enz"/>
</dbReference>
<comment type="similarity">
    <text evidence="1">Belongs to the 'phage' integrase family.</text>
</comment>
<dbReference type="InterPro" id="IPR013762">
    <property type="entry name" value="Integrase-like_cat_sf"/>
</dbReference>
<reference evidence="6" key="1">
    <citation type="journal article" date="2022" name="Int. J. Syst. Evol. Microbiol.">
        <title>Pseudomonas aegrilactucae sp. nov. and Pseudomonas morbosilactucae sp. nov., pathogens causing bacterial rot of lettuce in Japan.</title>
        <authorList>
            <person name="Sawada H."/>
            <person name="Fujikawa T."/>
            <person name="Satou M."/>
        </authorList>
    </citation>
    <scope>NUCLEOTIDE SEQUENCE</scope>
    <source>
        <strain evidence="6">0166_1</strain>
    </source>
</reference>
<evidence type="ECO:0000313" key="6">
    <source>
        <dbReference type="EMBL" id="UGS34257.1"/>
    </source>
</evidence>
<proteinExistence type="inferred from homology"/>
<evidence type="ECO:0000256" key="4">
    <source>
        <dbReference type="SAM" id="MobiDB-lite"/>
    </source>
</evidence>
<sequence length="298" mass="32900">MREPNTVRRIFGVVNAVMRLAAQRGYVAVNPCDAVEMPSKKRAGVRRSKLYLEGPGLRALADALPEHWRLPVLLDGSCGLRAGEIWALRRRDIDFIHRELTVQFALKPIESSHLDGSAKGLLVGHPKSAASRRRLSLPAGAPTAHRAGDRESRRPVARGYAVAREDPANADRADLGWTADANDPGRLLFVTPRGYPVRHNPFYRRAFKPAVRAALPIRLHGLRFHDLRHTAATLAMATPRGSMQMVKERLGLENIATTVDLYGKRIRSVDEAIADAVGASIFDEPENVVAITRDAARR</sequence>
<dbReference type="PANTHER" id="PTHR30349:SF64">
    <property type="entry name" value="PROPHAGE INTEGRASE INTD-RELATED"/>
    <property type="match status" value="1"/>
</dbReference>
<evidence type="ECO:0000259" key="5">
    <source>
        <dbReference type="PROSITE" id="PS51898"/>
    </source>
</evidence>
<keyword evidence="3" id="KW-0233">DNA recombination</keyword>
<name>A0A9E7BZ91_9ACTN</name>
<dbReference type="GO" id="GO:0015074">
    <property type="term" value="P:DNA integration"/>
    <property type="evidence" value="ECO:0007669"/>
    <property type="project" value="InterPro"/>
</dbReference>
<dbReference type="AlphaFoldDB" id="A0A9E7BZ91"/>
<accession>A0A9E7BZ91</accession>
<dbReference type="EMBL" id="CP087164">
    <property type="protein sequence ID" value="UGS34257.1"/>
    <property type="molecule type" value="Genomic_DNA"/>
</dbReference>
<dbReference type="Proteomes" id="UP001162834">
    <property type="component" value="Chromosome"/>
</dbReference>
<dbReference type="PROSITE" id="PS51898">
    <property type="entry name" value="TYR_RECOMBINASE"/>
    <property type="match status" value="1"/>
</dbReference>
<keyword evidence="2" id="KW-0238">DNA-binding</keyword>
<dbReference type="Gene3D" id="1.10.443.10">
    <property type="entry name" value="Intergrase catalytic core"/>
    <property type="match status" value="1"/>
</dbReference>